<name>A0A6M1KW18_9STRE</name>
<sequence>MGAIDFYKADGNISDVVSSDIFNVLIDMIDKYNINLAKNFGKKRVNSDSSAGFTELFWYCLDKSKFIRNLKVQVGVELLEILNPLTLKLEDHDEIDILVYANIAEFICNEIYDAIYLESDSEGYSYYYFEEDDDRNKRLEFIAEVNQILERNNLAYKLSRKGQFERIVSEDFQSILDAETTVIEEDVDNLIVDAKKKIKSSDRSTRLDGIEKIWDAFERVKTVYSDDITDKKTSANKLILNTIKNQPVLFNLVSQTLMVEFLTKAGNELRIRHHEIDKEIIKTDSQIDFLFQIMLSTLNYLINNQEVTNETSI</sequence>
<protein>
    <submittedName>
        <fullName evidence="1">Uncharacterized protein</fullName>
    </submittedName>
</protein>
<comment type="caution">
    <text evidence="1">The sequence shown here is derived from an EMBL/GenBank/DDBJ whole genome shotgun (WGS) entry which is preliminary data.</text>
</comment>
<reference evidence="1 2" key="1">
    <citation type="submission" date="2020-02" db="EMBL/GenBank/DDBJ databases">
        <title>M-like protein SrM is not crucial to the virulence of a novel isolate of Streptococcus equi subsp. ruminatorum from Macaca mulatta.</title>
        <authorList>
            <person name="Guo G."/>
            <person name="Cheng L."/>
            <person name="Zhang W."/>
        </authorList>
    </citation>
    <scope>NUCLEOTIDE SEQUENCE [LARGE SCALE GENOMIC DNA]</scope>
    <source>
        <strain evidence="1 2">FJ1804</strain>
    </source>
</reference>
<accession>A0A6M1KW18</accession>
<gene>
    <name evidence="1" type="ORF">G5B50_00365</name>
</gene>
<dbReference type="RefSeq" id="WP_164334796.1">
    <property type="nucleotide sequence ID" value="NZ_JAAKFZ010000001.1"/>
</dbReference>
<organism evidence="1 2">
    <name type="scientific">Streptococcus equi subsp. ruminatorum</name>
    <dbReference type="NCBI Taxonomy" id="254358"/>
    <lineage>
        <taxon>Bacteria</taxon>
        <taxon>Bacillati</taxon>
        <taxon>Bacillota</taxon>
        <taxon>Bacilli</taxon>
        <taxon>Lactobacillales</taxon>
        <taxon>Streptococcaceae</taxon>
        <taxon>Streptococcus</taxon>
    </lineage>
</organism>
<evidence type="ECO:0000313" key="2">
    <source>
        <dbReference type="Proteomes" id="UP000479499"/>
    </source>
</evidence>
<evidence type="ECO:0000313" key="1">
    <source>
        <dbReference type="EMBL" id="NGL83231.1"/>
    </source>
</evidence>
<dbReference type="AlphaFoldDB" id="A0A6M1KW18"/>
<dbReference type="EMBL" id="JAAKFZ010000001">
    <property type="protein sequence ID" value="NGL83231.1"/>
    <property type="molecule type" value="Genomic_DNA"/>
</dbReference>
<proteinExistence type="predicted"/>
<dbReference type="Proteomes" id="UP000479499">
    <property type="component" value="Unassembled WGS sequence"/>
</dbReference>